<sequence length="60" mass="6879">MIMMVFVINQKKAANNNLFGNVKVIHKYNFRSSFTADIDLRADPRSDKIGSFYGYCVSKN</sequence>
<dbReference type="AlphaFoldDB" id="A0A4Q2EB28"/>
<gene>
    <name evidence="1" type="ORF">DM877_08005</name>
</gene>
<proteinExistence type="predicted"/>
<evidence type="ECO:0000313" key="1">
    <source>
        <dbReference type="EMBL" id="RXW29542.1"/>
    </source>
</evidence>
<comment type="caution">
    <text evidence="1">The sequence shown here is derived from an EMBL/GenBank/DDBJ whole genome shotgun (WGS) entry which is preliminary data.</text>
</comment>
<evidence type="ECO:0000313" key="2">
    <source>
        <dbReference type="Proteomes" id="UP000290875"/>
    </source>
</evidence>
<reference evidence="1 2" key="1">
    <citation type="submission" date="2018-06" db="EMBL/GenBank/DDBJ databases">
        <title>Carbapenemase-producing Enterobacteriaceae present in wastewater treatment plant effluent and nearby surface waters in the US.</title>
        <authorList>
            <person name="Mathys D.A."/>
            <person name="Mollenkopf D.F."/>
            <person name="Feicht S.M."/>
            <person name="Adams R.J."/>
            <person name="Albers A.L."/>
            <person name="Grooters S.V."/>
            <person name="Stuever D.M."/>
            <person name="Daniels J.B."/>
            <person name="Wittum T.E."/>
        </authorList>
    </citation>
    <scope>NUCLEOTIDE SEQUENCE [LARGE SCALE GENOMIC DNA]</scope>
    <source>
        <strain evidence="1 2">GEO_4_Eff_A</strain>
    </source>
</reference>
<dbReference type="Proteomes" id="UP000290875">
    <property type="component" value="Unassembled WGS sequence"/>
</dbReference>
<name>A0A4Q2EB28_ENTCL</name>
<organism evidence="1 2">
    <name type="scientific">Enterobacter cloacae</name>
    <dbReference type="NCBI Taxonomy" id="550"/>
    <lineage>
        <taxon>Bacteria</taxon>
        <taxon>Pseudomonadati</taxon>
        <taxon>Pseudomonadota</taxon>
        <taxon>Gammaproteobacteria</taxon>
        <taxon>Enterobacterales</taxon>
        <taxon>Enterobacteriaceae</taxon>
        <taxon>Enterobacter</taxon>
        <taxon>Enterobacter cloacae complex</taxon>
    </lineage>
</organism>
<dbReference type="EMBL" id="QJSL01000006">
    <property type="protein sequence ID" value="RXW29542.1"/>
    <property type="molecule type" value="Genomic_DNA"/>
</dbReference>
<accession>A0A4Q2EB28</accession>
<protein>
    <submittedName>
        <fullName evidence="1">Uncharacterized protein</fullName>
    </submittedName>
</protein>